<dbReference type="RefSeq" id="WP_386672930.1">
    <property type="nucleotide sequence ID" value="NZ_JBHLTG010000006.1"/>
</dbReference>
<dbReference type="EMBL" id="JBHLTG010000006">
    <property type="protein sequence ID" value="MFC0680839.1"/>
    <property type="molecule type" value="Genomic_DNA"/>
</dbReference>
<protein>
    <submittedName>
        <fullName evidence="1">Aldose 1-epimerase family protein</fullName>
    </submittedName>
</protein>
<dbReference type="Gene3D" id="2.70.98.10">
    <property type="match status" value="1"/>
</dbReference>
<evidence type="ECO:0000313" key="2">
    <source>
        <dbReference type="Proteomes" id="UP001589896"/>
    </source>
</evidence>
<reference evidence="1 2" key="1">
    <citation type="submission" date="2024-09" db="EMBL/GenBank/DDBJ databases">
        <authorList>
            <person name="Sun Q."/>
            <person name="Mori K."/>
        </authorList>
    </citation>
    <scope>NUCLEOTIDE SEQUENCE [LARGE SCALE GENOMIC DNA]</scope>
    <source>
        <strain evidence="1 2">KCTC 23076</strain>
    </source>
</reference>
<keyword evidence="2" id="KW-1185">Reference proteome</keyword>
<dbReference type="InterPro" id="IPR014718">
    <property type="entry name" value="GH-type_carb-bd"/>
</dbReference>
<gene>
    <name evidence="1" type="ORF">ACFFGH_23660</name>
</gene>
<dbReference type="InterPro" id="IPR011013">
    <property type="entry name" value="Gal_mutarotase_sf_dom"/>
</dbReference>
<dbReference type="SUPFAM" id="SSF74650">
    <property type="entry name" value="Galactose mutarotase-like"/>
    <property type="match status" value="1"/>
</dbReference>
<accession>A0ABV6RV33</accession>
<evidence type="ECO:0000313" key="1">
    <source>
        <dbReference type="EMBL" id="MFC0680839.1"/>
    </source>
</evidence>
<organism evidence="1 2">
    <name type="scientific">Lysobacter korlensis</name>
    <dbReference type="NCBI Taxonomy" id="553636"/>
    <lineage>
        <taxon>Bacteria</taxon>
        <taxon>Pseudomonadati</taxon>
        <taxon>Pseudomonadota</taxon>
        <taxon>Gammaproteobacteria</taxon>
        <taxon>Lysobacterales</taxon>
        <taxon>Lysobacteraceae</taxon>
        <taxon>Lysobacter</taxon>
    </lineage>
</organism>
<comment type="caution">
    <text evidence="1">The sequence shown here is derived from an EMBL/GenBank/DDBJ whole genome shotgun (WGS) entry which is preliminary data.</text>
</comment>
<proteinExistence type="predicted"/>
<dbReference type="Pfam" id="PF01263">
    <property type="entry name" value="Aldose_epim"/>
    <property type="match status" value="1"/>
</dbReference>
<name>A0ABV6RV33_9GAMM</name>
<dbReference type="InterPro" id="IPR037480">
    <property type="entry name" value="YihR-like"/>
</dbReference>
<sequence length="302" mass="33315">MSSPTGEQFRLTRGSSEAVITELAAALRIFRVGGVDIAQPYGEYSSPPQGAGIVLVPWPNRIEDGIWHLEGAEQQLDLTDPKLRHATHGLLRNSPYRPVDRTDSAVTLAATVFPQHGYPFLLDTSVRYELREDGLRVTHWVRNRSRSRAPYAAGAHPYLQIGDVPTENLTVTVSAETWFDADERLIPRRELPVDGAPVDLRAGRRLGELEINTAFGEVRTVDGASAWLDAPDGRRVSLLQDDDFGFVQVFTTRKFPVAGDQGLALGLEPMTAPANAFNTGRGLRWLEPGEEWSGSWGIRYSG</sequence>
<dbReference type="CDD" id="cd09022">
    <property type="entry name" value="Aldose_epim_Ec_YihR"/>
    <property type="match status" value="1"/>
</dbReference>
<dbReference type="Proteomes" id="UP001589896">
    <property type="component" value="Unassembled WGS sequence"/>
</dbReference>
<dbReference type="InterPro" id="IPR008183">
    <property type="entry name" value="Aldose_1/G6P_1-epimerase"/>
</dbReference>